<name>A0ABP7DE96_9MICC</name>
<evidence type="ECO:0008006" key="3">
    <source>
        <dbReference type="Google" id="ProtNLM"/>
    </source>
</evidence>
<protein>
    <recommendedName>
        <fullName evidence="3">Polymerase beta nucleotidyltransferase domain-containing protein</fullName>
    </recommendedName>
</protein>
<organism evidence="1 2">
    <name type="scientific">Arthrobacter ginkgonis</name>
    <dbReference type="NCBI Taxonomy" id="1630594"/>
    <lineage>
        <taxon>Bacteria</taxon>
        <taxon>Bacillati</taxon>
        <taxon>Actinomycetota</taxon>
        <taxon>Actinomycetes</taxon>
        <taxon>Micrococcales</taxon>
        <taxon>Micrococcaceae</taxon>
        <taxon>Arthrobacter</taxon>
    </lineage>
</organism>
<dbReference type="EMBL" id="BAABEO010000034">
    <property type="protein sequence ID" value="GAA3702009.1"/>
    <property type="molecule type" value="Genomic_DNA"/>
</dbReference>
<accession>A0ABP7DE96</accession>
<gene>
    <name evidence="1" type="ORF">GCM10023081_43020</name>
</gene>
<dbReference type="Proteomes" id="UP001500752">
    <property type="component" value="Unassembled WGS sequence"/>
</dbReference>
<evidence type="ECO:0000313" key="1">
    <source>
        <dbReference type="EMBL" id="GAA3702009.1"/>
    </source>
</evidence>
<sequence>MNGPRQWSHLEHLCSLARLNGRLALWLFGSALSSETPQDLDILLIYTDRNDVVRLRNQIQSQDLEPPFHIIAMTHEEERFYRFIADVGAIRLVEPSPASNKL</sequence>
<keyword evidence="2" id="KW-1185">Reference proteome</keyword>
<proteinExistence type="predicted"/>
<evidence type="ECO:0000313" key="2">
    <source>
        <dbReference type="Proteomes" id="UP001500752"/>
    </source>
</evidence>
<comment type="caution">
    <text evidence="1">The sequence shown here is derived from an EMBL/GenBank/DDBJ whole genome shotgun (WGS) entry which is preliminary data.</text>
</comment>
<reference evidence="2" key="1">
    <citation type="journal article" date="2019" name="Int. J. Syst. Evol. Microbiol.">
        <title>The Global Catalogue of Microorganisms (GCM) 10K type strain sequencing project: providing services to taxonomists for standard genome sequencing and annotation.</title>
        <authorList>
            <consortium name="The Broad Institute Genomics Platform"/>
            <consortium name="The Broad Institute Genome Sequencing Center for Infectious Disease"/>
            <person name="Wu L."/>
            <person name="Ma J."/>
        </authorList>
    </citation>
    <scope>NUCLEOTIDE SEQUENCE [LARGE SCALE GENOMIC DNA]</scope>
    <source>
        <strain evidence="2">JCM 30742</strain>
    </source>
</reference>